<gene>
    <name evidence="7" type="ORF">HAHE_08640</name>
</gene>
<feature type="chain" id="PRO_5045155945" description="Sulfatase N-terminal domain-containing protein" evidence="5">
    <location>
        <begin position="19"/>
        <end position="515"/>
    </location>
</feature>
<protein>
    <recommendedName>
        <fullName evidence="6">Sulfatase N-terminal domain-containing protein</fullName>
    </recommendedName>
</protein>
<organism evidence="7 8">
    <name type="scientific">Haloferula helveola</name>
    <dbReference type="NCBI Taxonomy" id="490095"/>
    <lineage>
        <taxon>Bacteria</taxon>
        <taxon>Pseudomonadati</taxon>
        <taxon>Verrucomicrobiota</taxon>
        <taxon>Verrucomicrobiia</taxon>
        <taxon>Verrucomicrobiales</taxon>
        <taxon>Verrucomicrobiaceae</taxon>
        <taxon>Haloferula</taxon>
    </lineage>
</organism>
<dbReference type="Pfam" id="PF00884">
    <property type="entry name" value="Sulfatase"/>
    <property type="match status" value="1"/>
</dbReference>
<keyword evidence="4" id="KW-0106">Calcium</keyword>
<evidence type="ECO:0000256" key="3">
    <source>
        <dbReference type="ARBA" id="ARBA00022801"/>
    </source>
</evidence>
<dbReference type="Gene3D" id="3.30.1120.10">
    <property type="match status" value="1"/>
</dbReference>
<evidence type="ECO:0000256" key="1">
    <source>
        <dbReference type="ARBA" id="ARBA00008779"/>
    </source>
</evidence>
<accession>A0ABM7RDR5</accession>
<comment type="similarity">
    <text evidence="1">Belongs to the sulfatase family.</text>
</comment>
<keyword evidence="8" id="KW-1185">Reference proteome</keyword>
<keyword evidence="2" id="KW-0479">Metal-binding</keyword>
<evidence type="ECO:0000313" key="8">
    <source>
        <dbReference type="Proteomes" id="UP001374893"/>
    </source>
</evidence>
<dbReference type="PROSITE" id="PS00523">
    <property type="entry name" value="SULFATASE_1"/>
    <property type="match status" value="1"/>
</dbReference>
<evidence type="ECO:0000256" key="4">
    <source>
        <dbReference type="ARBA" id="ARBA00022837"/>
    </source>
</evidence>
<sequence>MVTAILGSIILSLGSAFAAEKPNIVLINADDLGYGDLGCYGATKLKTPNIDRLATEGRRFTDAHSPSAVCSPSRYGLLTGSYPLRKNLWGPVPLREPLTVEVGSMTLASLLKEAGYDTACFGKWHIGFGEKEPDWNGELKPGPLELGFDTYFGIPSVNSGPPFVYVENHRVFGADPEDPFQYGKPSVAKRMPEKGGYGAIGGGEAAHKLYVDKRIGTTLKERAVDWLKGRSDERPFFLYLATTNIHHPFTPADRFVGTSECGRYGDFVHELDWIVGEVLAAVEARGATDNTLVVFTSDNGGMLNVTAQKAWKAGHRINGDLLGFKFGAWEGGHRVPMVVRWPGKVPAGTTSDTLISQIDLLATFAEITGRKLKEGEGPDSIGQLENLTGASPKPLRETLVISPNSPKHLGIRHRQWVYIPQRGSGGFQGRKPGEHLLAGPPGLAFAGRPNSDIVDGKYRADAPMAQLYNLEEDPAQSTNVIADHPEVVAELETILKRYRAMVPKGPRIGWINLKQ</sequence>
<feature type="domain" description="Sulfatase N-terminal" evidence="6">
    <location>
        <begin position="22"/>
        <end position="369"/>
    </location>
</feature>
<dbReference type="InterPro" id="IPR024607">
    <property type="entry name" value="Sulfatase_CS"/>
</dbReference>
<dbReference type="PANTHER" id="PTHR42693:SF53">
    <property type="entry name" value="ENDO-4-O-SULFATASE"/>
    <property type="match status" value="1"/>
</dbReference>
<evidence type="ECO:0000256" key="2">
    <source>
        <dbReference type="ARBA" id="ARBA00022723"/>
    </source>
</evidence>
<name>A0ABM7RDR5_9BACT</name>
<proteinExistence type="inferred from homology"/>
<feature type="signal peptide" evidence="5">
    <location>
        <begin position="1"/>
        <end position="18"/>
    </location>
</feature>
<dbReference type="SUPFAM" id="SSF53649">
    <property type="entry name" value="Alkaline phosphatase-like"/>
    <property type="match status" value="1"/>
</dbReference>
<dbReference type="EMBL" id="AP024702">
    <property type="protein sequence ID" value="BCX46956.1"/>
    <property type="molecule type" value="Genomic_DNA"/>
</dbReference>
<dbReference type="InterPro" id="IPR050738">
    <property type="entry name" value="Sulfatase"/>
</dbReference>
<dbReference type="CDD" id="cd16143">
    <property type="entry name" value="ARS_like"/>
    <property type="match status" value="1"/>
</dbReference>
<evidence type="ECO:0000256" key="5">
    <source>
        <dbReference type="SAM" id="SignalP"/>
    </source>
</evidence>
<keyword evidence="3" id="KW-0378">Hydrolase</keyword>
<dbReference type="Proteomes" id="UP001374893">
    <property type="component" value="Chromosome"/>
</dbReference>
<keyword evidence="5" id="KW-0732">Signal</keyword>
<dbReference type="PANTHER" id="PTHR42693">
    <property type="entry name" value="ARYLSULFATASE FAMILY MEMBER"/>
    <property type="match status" value="1"/>
</dbReference>
<dbReference type="InterPro" id="IPR017850">
    <property type="entry name" value="Alkaline_phosphatase_core_sf"/>
</dbReference>
<reference evidence="7 8" key="1">
    <citation type="submission" date="2021-06" db="EMBL/GenBank/DDBJ databases">
        <title>Complete genome of Haloferula helveola possessing various polysaccharide degrading enzymes.</title>
        <authorList>
            <person name="Takami H."/>
            <person name="Huang C."/>
            <person name="Hamasaki K."/>
        </authorList>
    </citation>
    <scope>NUCLEOTIDE SEQUENCE [LARGE SCALE GENOMIC DNA]</scope>
    <source>
        <strain evidence="7 8">CN-1</strain>
    </source>
</reference>
<evidence type="ECO:0000313" key="7">
    <source>
        <dbReference type="EMBL" id="BCX46956.1"/>
    </source>
</evidence>
<evidence type="ECO:0000259" key="6">
    <source>
        <dbReference type="Pfam" id="PF00884"/>
    </source>
</evidence>
<dbReference type="InterPro" id="IPR000917">
    <property type="entry name" value="Sulfatase_N"/>
</dbReference>
<dbReference type="Gene3D" id="3.40.720.10">
    <property type="entry name" value="Alkaline Phosphatase, subunit A"/>
    <property type="match status" value="1"/>
</dbReference>